<dbReference type="AlphaFoldDB" id="A0A7Z7PN37"/>
<dbReference type="SUPFAM" id="SSF55486">
    <property type="entry name" value="Metalloproteases ('zincins'), catalytic domain"/>
    <property type="match status" value="1"/>
</dbReference>
<keyword evidence="2" id="KW-1185">Reference proteome</keyword>
<proteinExistence type="predicted"/>
<evidence type="ECO:0000313" key="2">
    <source>
        <dbReference type="Proteomes" id="UP000250796"/>
    </source>
</evidence>
<gene>
    <name evidence="1" type="ORF">MESINF_1047</name>
</gene>
<reference evidence="1 2" key="1">
    <citation type="submission" date="2017-01" db="EMBL/GenBank/DDBJ databases">
        <authorList>
            <person name="Erauso G."/>
        </authorList>
    </citation>
    <scope>NUCLEOTIDE SEQUENCE [LARGE SCALE GENOMIC DNA]</scope>
    <source>
        <strain evidence="1">MESINF1</strain>
    </source>
</reference>
<dbReference type="Proteomes" id="UP000250796">
    <property type="component" value="Chromosome MESINF"/>
</dbReference>
<sequence length="823" mass="93196">MSGKFFLSFFLLFTVISFGYTFRDFDWYQYESEHFIYIYHPEIEESVPLVEEIAEESYTLLSRFFGNYLSRKIAIVLWGYDDDPNGLANPLIDSVNSITIGLNYVHREDKYWLRTVISHELSHIFQLSSNGIFGSLIRKYLSGAYLPGVLQPMWLSEGFAQFGSHLLRADSYDYRRVSFLKDQLVLETPFSEETIVAGYGPVGGEAYYNFGFAFLMYLADRYGEEKLREFSNLKSGILGLAGIEPAFSIVFGRSYPQLKEDFIAHGRETLDLDGPVSLYNSPTENSQTLQEYSPKSCGGKLYYVVHDKDRGYFSLNGNGVELLSTTMEILDYSVFENEVAIVLLEKQNGSEARLYIFKDGKLTRTKHSGILSLEFLGKERLAVLKNEKGVLKVQTLSLRNDRTSDIFVAPDSRVQISTVRATTDGTQIAFRVNFEGRKYLALYLFRENELSFYEFESDFEIGSCFSDGFLISVQRELASDVFLFRSGGTMEGQASFSRYVRDPVRVRNTVIAAGQLNGLKLLKSDVTLSEARSAPQGTLEIEEIRSIEAGKRYDGFNSWRFISVIPFEGVSLLFSDPTFNNHLIAGGSLNFQTLEPGLHLQLSSSNYLAVDFVGKAKLTGLKPEAYLDIYRQYPLTPKLSFGWKVGLEYPLKLYGSLNVMLEDASPLYGGQAYLKTSFTLRDTQTTSVNVADASINVNLEWTRSNFELSSQIFSRVTLGKNSSVIPVKLWGFENDSGIVVGLSVSSDYIFSRRNLNFFNLVHLSKEGLGGRIDILLGSKLSWRLVLYKIETVFLYAAYPFEVKAGLMLEGDRLLPYFDFELLY</sequence>
<organism evidence="1 2">
    <name type="scientific">Mesotoga infera</name>
    <dbReference type="NCBI Taxonomy" id="1236046"/>
    <lineage>
        <taxon>Bacteria</taxon>
        <taxon>Thermotogati</taxon>
        <taxon>Thermotogota</taxon>
        <taxon>Thermotogae</taxon>
        <taxon>Kosmotogales</taxon>
        <taxon>Kosmotogaceae</taxon>
        <taxon>Mesotoga</taxon>
    </lineage>
</organism>
<accession>A0A7Z7PN37</accession>
<dbReference type="Gene3D" id="1.10.390.10">
    <property type="entry name" value="Neutral Protease Domain 2"/>
    <property type="match status" value="1"/>
</dbReference>
<dbReference type="EMBL" id="LS974202">
    <property type="protein sequence ID" value="SSC12496.1"/>
    <property type="molecule type" value="Genomic_DNA"/>
</dbReference>
<protein>
    <submittedName>
        <fullName evidence="1">Uncharacterized protein</fullName>
    </submittedName>
</protein>
<dbReference type="KEGG" id="minf:MESINF_1047"/>
<dbReference type="RefSeq" id="WP_169698810.1">
    <property type="nucleotide sequence ID" value="NZ_LS974202.1"/>
</dbReference>
<dbReference type="InterPro" id="IPR027268">
    <property type="entry name" value="Peptidase_M4/M1_CTD_sf"/>
</dbReference>
<evidence type="ECO:0000313" key="1">
    <source>
        <dbReference type="EMBL" id="SSC12496.1"/>
    </source>
</evidence>
<name>A0A7Z7PN37_9BACT</name>